<gene>
    <name evidence="1" type="ORF">AEK19_MT0335</name>
</gene>
<organism evidence="1">
    <name type="scientific">Utricularia reniformis</name>
    <dbReference type="NCBI Taxonomy" id="192314"/>
    <lineage>
        <taxon>Eukaryota</taxon>
        <taxon>Viridiplantae</taxon>
        <taxon>Streptophyta</taxon>
        <taxon>Embryophyta</taxon>
        <taxon>Tracheophyta</taxon>
        <taxon>Spermatophyta</taxon>
        <taxon>Magnoliopsida</taxon>
        <taxon>eudicotyledons</taxon>
        <taxon>Gunneridae</taxon>
        <taxon>Pentapetalae</taxon>
        <taxon>asterids</taxon>
        <taxon>lamiids</taxon>
        <taxon>Lamiales</taxon>
        <taxon>Lentibulariaceae</taxon>
        <taxon>Utricularia</taxon>
    </lineage>
</organism>
<dbReference type="AlphaFoldDB" id="A0A1Y0AZL7"/>
<accession>A0A1Y0AZL7</accession>
<sequence length="47" mass="5269">MVSDFSSSRCFGACSWGCVGPGQTPYFLFFPLAYFDLPSKERILARI</sequence>
<reference evidence="1" key="1">
    <citation type="submission" date="2017-03" db="EMBL/GenBank/DDBJ databases">
        <title>The mitochondrial genome of the carnivorous plant Utricularia reniformis (Lentibulariaceae): structure, comparative analysis and evolutionary landmarks.</title>
        <authorList>
            <person name="Silva S.R."/>
            <person name="Alvarenga D.O."/>
            <person name="Michael T.P."/>
            <person name="Miranda V.F.O."/>
            <person name="Varani A.M."/>
        </authorList>
    </citation>
    <scope>NUCLEOTIDE SEQUENCE</scope>
</reference>
<keyword evidence="1" id="KW-0496">Mitochondrion</keyword>
<proteinExistence type="predicted"/>
<name>A0A1Y0AZL7_9LAMI</name>
<protein>
    <submittedName>
        <fullName evidence="1">Uncharacterized protein</fullName>
    </submittedName>
</protein>
<dbReference type="EMBL" id="KY774314">
    <property type="protein sequence ID" value="ART30607.1"/>
    <property type="molecule type" value="Genomic_DNA"/>
</dbReference>
<geneLocation type="mitochondrion" evidence="1"/>
<evidence type="ECO:0000313" key="1">
    <source>
        <dbReference type="EMBL" id="ART30607.1"/>
    </source>
</evidence>